<name>A0A7J8I7Z2_MOLMO</name>
<keyword evidence="3" id="KW-1185">Reference proteome</keyword>
<feature type="compositionally biased region" description="Basic and acidic residues" evidence="1">
    <location>
        <begin position="146"/>
        <end position="156"/>
    </location>
</feature>
<evidence type="ECO:0000313" key="2">
    <source>
        <dbReference type="EMBL" id="KAF6480693.1"/>
    </source>
</evidence>
<accession>A0A7J8I7Z2</accession>
<gene>
    <name evidence="2" type="ORF">HJG59_010559</name>
</gene>
<dbReference type="EMBL" id="JACASF010000004">
    <property type="protein sequence ID" value="KAF6480693.1"/>
    <property type="molecule type" value="Genomic_DNA"/>
</dbReference>
<organism evidence="2 3">
    <name type="scientific">Molossus molossus</name>
    <name type="common">Pallas' mastiff bat</name>
    <name type="synonym">Vespertilio molossus</name>
    <dbReference type="NCBI Taxonomy" id="27622"/>
    <lineage>
        <taxon>Eukaryota</taxon>
        <taxon>Metazoa</taxon>
        <taxon>Chordata</taxon>
        <taxon>Craniata</taxon>
        <taxon>Vertebrata</taxon>
        <taxon>Euteleostomi</taxon>
        <taxon>Mammalia</taxon>
        <taxon>Eutheria</taxon>
        <taxon>Laurasiatheria</taxon>
        <taxon>Chiroptera</taxon>
        <taxon>Yangochiroptera</taxon>
        <taxon>Molossidae</taxon>
        <taxon>Molossus</taxon>
    </lineage>
</organism>
<reference evidence="2 3" key="1">
    <citation type="journal article" date="2020" name="Nature">
        <title>Six reference-quality genomes reveal evolution of bat adaptations.</title>
        <authorList>
            <person name="Jebb D."/>
            <person name="Huang Z."/>
            <person name="Pippel M."/>
            <person name="Hughes G.M."/>
            <person name="Lavrichenko K."/>
            <person name="Devanna P."/>
            <person name="Winkler S."/>
            <person name="Jermiin L.S."/>
            <person name="Skirmuntt E.C."/>
            <person name="Katzourakis A."/>
            <person name="Burkitt-Gray L."/>
            <person name="Ray D.A."/>
            <person name="Sullivan K.A.M."/>
            <person name="Roscito J.G."/>
            <person name="Kirilenko B.M."/>
            <person name="Davalos L.M."/>
            <person name="Corthals A.P."/>
            <person name="Power M.L."/>
            <person name="Jones G."/>
            <person name="Ransome R.D."/>
            <person name="Dechmann D.K.N."/>
            <person name="Locatelli A.G."/>
            <person name="Puechmaille S.J."/>
            <person name="Fedrigo O."/>
            <person name="Jarvis E.D."/>
            <person name="Hiller M."/>
            <person name="Vernes S.C."/>
            <person name="Myers E.W."/>
            <person name="Teeling E.C."/>
        </authorList>
    </citation>
    <scope>NUCLEOTIDE SEQUENCE [LARGE SCALE GENOMIC DNA]</scope>
    <source>
        <strain evidence="2">MMolMol1</strain>
        <tissue evidence="2">Muscle</tissue>
    </source>
</reference>
<comment type="caution">
    <text evidence="2">The sequence shown here is derived from an EMBL/GenBank/DDBJ whole genome shotgun (WGS) entry which is preliminary data.</text>
</comment>
<protein>
    <submittedName>
        <fullName evidence="2">Uncharacterized protein</fullName>
    </submittedName>
</protein>
<evidence type="ECO:0000313" key="3">
    <source>
        <dbReference type="Proteomes" id="UP000550707"/>
    </source>
</evidence>
<dbReference type="InParanoid" id="A0A7J8I7Z2"/>
<dbReference type="Proteomes" id="UP000550707">
    <property type="component" value="Unassembled WGS sequence"/>
</dbReference>
<dbReference type="AlphaFoldDB" id="A0A7J8I7Z2"/>
<proteinExistence type="predicted"/>
<sequence>MARASSLPLEAVRGTAGWRRAGVIPTAGAGRRSRRWQRGALAQAKEGLEMVQAGGGDGRWTGHLGWRKGLGEADIPILTKQLPIAKPTPLSFLGLEKRVSQGPGIGGKGPEGATSLHTGGEEAGGSRSAGAGRRGGGGQPGTAELSPERDANRQSWEKSLGARELSMLPPRAAPACTQPREGATGRRRWPPEGVWDPAGCT</sequence>
<evidence type="ECO:0000256" key="1">
    <source>
        <dbReference type="SAM" id="MobiDB-lite"/>
    </source>
</evidence>
<feature type="region of interest" description="Disordered" evidence="1">
    <location>
        <begin position="101"/>
        <end position="201"/>
    </location>
</feature>